<dbReference type="InterPro" id="IPR037523">
    <property type="entry name" value="VOC_core"/>
</dbReference>
<comment type="caution">
    <text evidence="2">The sequence shown here is derived from an EMBL/GenBank/DDBJ whole genome shotgun (WGS) entry which is preliminary data.</text>
</comment>
<dbReference type="EMBL" id="WQLB01000006">
    <property type="protein sequence ID" value="MVN86330.1"/>
    <property type="molecule type" value="Genomic_DNA"/>
</dbReference>
<dbReference type="InterPro" id="IPR004360">
    <property type="entry name" value="Glyas_Fos-R_dOase_dom"/>
</dbReference>
<organism evidence="2 3">
    <name type="scientific">Deinococcus arboris</name>
    <dbReference type="NCBI Taxonomy" id="2682977"/>
    <lineage>
        <taxon>Bacteria</taxon>
        <taxon>Thermotogati</taxon>
        <taxon>Deinococcota</taxon>
        <taxon>Deinococci</taxon>
        <taxon>Deinococcales</taxon>
        <taxon>Deinococcaceae</taxon>
        <taxon>Deinococcus</taxon>
    </lineage>
</organism>
<sequence>MSIRFNHAIIAAIDRQASASFFAFVFGLPEPVSWGPFTSVTLEEGVHLQFAEPAVAEIQMQHYAFLVDDDTFDQIYGRLQAGEFDHWADPQRALPSQINTHHGGRGVYFTDPAGHGLEIITRPYGGVS</sequence>
<dbReference type="Proteomes" id="UP000483286">
    <property type="component" value="Unassembled WGS sequence"/>
</dbReference>
<keyword evidence="3" id="KW-1185">Reference proteome</keyword>
<feature type="domain" description="VOC" evidence="1">
    <location>
        <begin position="4"/>
        <end position="122"/>
    </location>
</feature>
<dbReference type="SUPFAM" id="SSF54593">
    <property type="entry name" value="Glyoxalase/Bleomycin resistance protein/Dihydroxybiphenyl dioxygenase"/>
    <property type="match status" value="1"/>
</dbReference>
<dbReference type="Gene3D" id="3.10.180.10">
    <property type="entry name" value="2,3-Dihydroxybiphenyl 1,2-Dioxygenase, domain 1"/>
    <property type="match status" value="1"/>
</dbReference>
<dbReference type="PROSITE" id="PS51819">
    <property type="entry name" value="VOC"/>
    <property type="match status" value="1"/>
</dbReference>
<name>A0A7C9HXB2_9DEIO</name>
<dbReference type="RefSeq" id="WP_157458402.1">
    <property type="nucleotide sequence ID" value="NZ_WQLB01000006.1"/>
</dbReference>
<accession>A0A7C9HXB2</accession>
<dbReference type="InterPro" id="IPR029068">
    <property type="entry name" value="Glyas_Bleomycin-R_OHBP_Dase"/>
</dbReference>
<evidence type="ECO:0000313" key="3">
    <source>
        <dbReference type="Proteomes" id="UP000483286"/>
    </source>
</evidence>
<evidence type="ECO:0000313" key="2">
    <source>
        <dbReference type="EMBL" id="MVN86330.1"/>
    </source>
</evidence>
<reference evidence="2 3" key="1">
    <citation type="submission" date="2019-12" db="EMBL/GenBank/DDBJ databases">
        <title>Deinococcus sp. HMF7620 Genome sequencing and assembly.</title>
        <authorList>
            <person name="Kang H."/>
            <person name="Kim H."/>
            <person name="Joh K."/>
        </authorList>
    </citation>
    <scope>NUCLEOTIDE SEQUENCE [LARGE SCALE GENOMIC DNA]</scope>
    <source>
        <strain evidence="2 3">HMF7620</strain>
    </source>
</reference>
<dbReference type="AlphaFoldDB" id="A0A7C9HXB2"/>
<protein>
    <submittedName>
        <fullName evidence="2">VOC family protein</fullName>
    </submittedName>
</protein>
<evidence type="ECO:0000259" key="1">
    <source>
        <dbReference type="PROSITE" id="PS51819"/>
    </source>
</evidence>
<gene>
    <name evidence="2" type="ORF">GO986_06085</name>
</gene>
<dbReference type="Pfam" id="PF00903">
    <property type="entry name" value="Glyoxalase"/>
    <property type="match status" value="1"/>
</dbReference>
<dbReference type="CDD" id="cd08351">
    <property type="entry name" value="ChaP_like"/>
    <property type="match status" value="1"/>
</dbReference>
<proteinExistence type="predicted"/>